<evidence type="ECO:0000313" key="1">
    <source>
        <dbReference type="EMBL" id="CAK5076726.1"/>
    </source>
</evidence>
<dbReference type="Proteomes" id="UP001497535">
    <property type="component" value="Unassembled WGS sequence"/>
</dbReference>
<sequence>MMTNLQKRKRNQLKIILLNKRLFNLTPPLTPLNIDALNFGSTIFRLSILGSSSSASPTKKKKKAEEEVEVWKWWEEQSPEQSDGTIKWRTLEHKGPMFAPEYVPLPKNIKFKYNGKPMDLSPSAEEVATFYAKMLDHDYTSKPIFNQNFFKDWRKVFSFKKFSKN</sequence>
<name>A0ACB0ZEG2_MELEN</name>
<comment type="caution">
    <text evidence="1">The sequence shown here is derived from an EMBL/GenBank/DDBJ whole genome shotgun (WGS) entry which is preliminary data.</text>
</comment>
<organism evidence="1 2">
    <name type="scientific">Meloidogyne enterolobii</name>
    <name type="common">Root-knot nematode worm</name>
    <name type="synonym">Meloidogyne mayaguensis</name>
    <dbReference type="NCBI Taxonomy" id="390850"/>
    <lineage>
        <taxon>Eukaryota</taxon>
        <taxon>Metazoa</taxon>
        <taxon>Ecdysozoa</taxon>
        <taxon>Nematoda</taxon>
        <taxon>Chromadorea</taxon>
        <taxon>Rhabditida</taxon>
        <taxon>Tylenchina</taxon>
        <taxon>Tylenchomorpha</taxon>
        <taxon>Tylenchoidea</taxon>
        <taxon>Meloidogynidae</taxon>
        <taxon>Meloidogyninae</taxon>
        <taxon>Meloidogyne</taxon>
    </lineage>
</organism>
<proteinExistence type="predicted"/>
<evidence type="ECO:0000313" key="2">
    <source>
        <dbReference type="Proteomes" id="UP001497535"/>
    </source>
</evidence>
<protein>
    <submittedName>
        <fullName evidence="1">Uncharacterized protein</fullName>
    </submittedName>
</protein>
<accession>A0ACB0ZEG2</accession>
<keyword evidence="2" id="KW-1185">Reference proteome</keyword>
<reference evidence="1" key="1">
    <citation type="submission" date="2023-11" db="EMBL/GenBank/DDBJ databases">
        <authorList>
            <person name="Poullet M."/>
        </authorList>
    </citation>
    <scope>NUCLEOTIDE SEQUENCE</scope>
    <source>
        <strain evidence="1">E1834</strain>
    </source>
</reference>
<gene>
    <name evidence="1" type="ORF">MENTE1834_LOCUS23601</name>
</gene>
<dbReference type="EMBL" id="CAVMJV010000031">
    <property type="protein sequence ID" value="CAK5076726.1"/>
    <property type="molecule type" value="Genomic_DNA"/>
</dbReference>